<keyword evidence="1" id="KW-0436">Ligase</keyword>
<accession>A0A537KQT5</accession>
<keyword evidence="2" id="KW-0547">Nucleotide-binding</keyword>
<feature type="compositionally biased region" description="Basic residues" evidence="5">
    <location>
        <begin position="257"/>
        <end position="275"/>
    </location>
</feature>
<organism evidence="6 7">
    <name type="scientific">Candidatus Segetimicrobium genomatis</name>
    <dbReference type="NCBI Taxonomy" id="2569760"/>
    <lineage>
        <taxon>Bacteria</taxon>
        <taxon>Bacillati</taxon>
        <taxon>Candidatus Sysuimicrobiota</taxon>
        <taxon>Candidatus Sysuimicrobiia</taxon>
        <taxon>Candidatus Sysuimicrobiales</taxon>
        <taxon>Candidatus Segetimicrobiaceae</taxon>
        <taxon>Candidatus Segetimicrobium</taxon>
    </lineage>
</organism>
<dbReference type="GO" id="GO:0005524">
    <property type="term" value="F:ATP binding"/>
    <property type="evidence" value="ECO:0007669"/>
    <property type="project" value="UniProtKB-KW"/>
</dbReference>
<keyword evidence="3" id="KW-0067">ATP-binding</keyword>
<dbReference type="Gene3D" id="3.40.50.12640">
    <property type="entry name" value="Phosphopantoate/pantothenate synthetase"/>
    <property type="match status" value="1"/>
</dbReference>
<feature type="region of interest" description="Disordered" evidence="5">
    <location>
        <begin position="250"/>
        <end position="275"/>
    </location>
</feature>
<dbReference type="HAMAP" id="MF_02224">
    <property type="entry name" value="PPS"/>
    <property type="match status" value="1"/>
</dbReference>
<keyword evidence="4" id="KW-0173">Coenzyme A biosynthesis</keyword>
<name>A0A537KQT5_9BACT</name>
<gene>
    <name evidence="6" type="ORF">E6H01_12775</name>
</gene>
<dbReference type="AlphaFoldDB" id="A0A537KQT5"/>
<dbReference type="GO" id="GO:0015937">
    <property type="term" value="P:coenzyme A biosynthetic process"/>
    <property type="evidence" value="ECO:0007669"/>
    <property type="project" value="UniProtKB-KW"/>
</dbReference>
<dbReference type="PANTHER" id="PTHR40695">
    <property type="entry name" value="4-PHOSPHOPANTOATE--BETA-ALANINE LIGASE"/>
    <property type="match status" value="1"/>
</dbReference>
<dbReference type="GO" id="GO:0016874">
    <property type="term" value="F:ligase activity"/>
    <property type="evidence" value="ECO:0007669"/>
    <property type="project" value="UniProtKB-KW"/>
</dbReference>
<dbReference type="PIRSF" id="PIRSF004853">
    <property type="entry name" value="UCP004853"/>
    <property type="match status" value="1"/>
</dbReference>
<evidence type="ECO:0000256" key="5">
    <source>
        <dbReference type="SAM" id="MobiDB-lite"/>
    </source>
</evidence>
<evidence type="ECO:0000256" key="3">
    <source>
        <dbReference type="ARBA" id="ARBA00022840"/>
    </source>
</evidence>
<dbReference type="InterPro" id="IPR038138">
    <property type="entry name" value="PPS/PS_sf"/>
</dbReference>
<evidence type="ECO:0000256" key="2">
    <source>
        <dbReference type="ARBA" id="ARBA00022741"/>
    </source>
</evidence>
<evidence type="ECO:0000313" key="6">
    <source>
        <dbReference type="EMBL" id="TMI98105.1"/>
    </source>
</evidence>
<evidence type="ECO:0000313" key="7">
    <source>
        <dbReference type="Proteomes" id="UP000319353"/>
    </source>
</evidence>
<protein>
    <submittedName>
        <fullName evidence="6">Phosphopantothenate/pantothenate synthetase</fullName>
    </submittedName>
</protein>
<proteinExistence type="inferred from homology"/>
<dbReference type="NCBIfam" id="NF010324">
    <property type="entry name" value="PRK13761.1"/>
    <property type="match status" value="1"/>
</dbReference>
<dbReference type="NCBIfam" id="NF041123">
    <property type="entry name" value="phpantohe_syn_Arch"/>
    <property type="match status" value="1"/>
</dbReference>
<dbReference type="Proteomes" id="UP000319353">
    <property type="component" value="Unassembled WGS sequence"/>
</dbReference>
<comment type="caution">
    <text evidence="6">The sequence shown here is derived from an EMBL/GenBank/DDBJ whole genome shotgun (WGS) entry which is preliminary data.</text>
</comment>
<evidence type="ECO:0000256" key="4">
    <source>
        <dbReference type="ARBA" id="ARBA00022993"/>
    </source>
</evidence>
<dbReference type="InterPro" id="IPR002855">
    <property type="entry name" value="PPS/PS"/>
</dbReference>
<sequence length="275" mass="30132">MTIPRSHPRYESLVRRGRLVRAWKRGIVVPEGLVAQGRGEAWDYLFGEGTSAPALVAERAAAAHLLAASRPVISVNGNVAALAAKEVVQLARAIPAGIEVNLFHRTEPRVKKIVRILEGAGARNVLGPRPNARIPGIESKRALSHRDGIFGADVVLVPLEDGDRAEALVRMGKIVISVDLNPLSRTSQRATIPIVDELTRAILNIKKFVEELKTAPAEAARVRRAYRRSGNLAAVFSFLEWRLGGLRRSLAGGGKASRTKKRRRTTRRAVVRQRQ</sequence>
<dbReference type="EMBL" id="VBAL01000186">
    <property type="protein sequence ID" value="TMI98105.1"/>
    <property type="molecule type" value="Genomic_DNA"/>
</dbReference>
<evidence type="ECO:0000256" key="1">
    <source>
        <dbReference type="ARBA" id="ARBA00022598"/>
    </source>
</evidence>
<dbReference type="Pfam" id="PF02006">
    <property type="entry name" value="PPS_PS"/>
    <property type="match status" value="1"/>
</dbReference>
<dbReference type="PANTHER" id="PTHR40695:SF1">
    <property type="entry name" value="4-PHOSPHOPANTOATE--BETA-ALANINE LIGASE"/>
    <property type="match status" value="1"/>
</dbReference>
<reference evidence="6 7" key="1">
    <citation type="journal article" date="2019" name="Nat. Microbiol.">
        <title>Mediterranean grassland soil C-N compound turnover is dependent on rainfall and depth, and is mediated by genomically divergent microorganisms.</title>
        <authorList>
            <person name="Diamond S."/>
            <person name="Andeer P.F."/>
            <person name="Li Z."/>
            <person name="Crits-Christoph A."/>
            <person name="Burstein D."/>
            <person name="Anantharaman K."/>
            <person name="Lane K.R."/>
            <person name="Thomas B.C."/>
            <person name="Pan C."/>
            <person name="Northen T.R."/>
            <person name="Banfield J.F."/>
        </authorList>
    </citation>
    <scope>NUCLEOTIDE SEQUENCE [LARGE SCALE GENOMIC DNA]</scope>
    <source>
        <strain evidence="6">NP_4</strain>
    </source>
</reference>